<sequence>MSIVDQSDVYIRMSDGVEVAVRIYRPDPEGVYPTLFAASPYRYDNDDLPPSMVFFWQETGPISWYVDQGYAYVHLDVRGCGKSGGEYGFLDARERQDLYEVIEWIARQRWSNGKIGGIGQSYYAATQWAMASVKPPHLACIAPFDGNIDPYRGWTYQGGIASNFTSAWWNGSVRQANKFPANGSVPRDVSGDLPATVMQHPLLDSFWEQRLIAPLLEEVQTPVYSIGVWAKRDIHLHGNIRGYHLVKGPKKLKLMTAVNGAATLGLYASEEFHRDVLLPFYDHWLKGMDTEYVERANVEFTYNGTDVTESSSCWPPAGVKYSPLYLHDGPTGCVTSINDGALESVPSQKSTKSSYAYPAPNWMGGPVVMTEYGPDPVRGILTFTSAPLEEELAIAGPMELVVHASSSRTDMNVIARLAEQFPQAEAERASGRQPNACLVTKGWLRASHRVLDDGRSAEGSPFHQHSEAHPLTPDVPVELRVALMPCAHRFRRGSRIRLEISCGDSTLTDQHFAHAFTPDMVGTDTLYHGAAYPSRLLLPVIDEQIIRFAAGS</sequence>
<keyword evidence="4" id="KW-1185">Reference proteome</keyword>
<name>A0A848IJR6_9BURK</name>
<dbReference type="InterPro" id="IPR050585">
    <property type="entry name" value="Xaa-Pro_dipeptidyl-ppase/CocE"/>
</dbReference>
<dbReference type="Gene3D" id="1.10.3020.20">
    <property type="match status" value="1"/>
</dbReference>
<evidence type="ECO:0000259" key="2">
    <source>
        <dbReference type="SMART" id="SM00939"/>
    </source>
</evidence>
<dbReference type="InterPro" id="IPR000383">
    <property type="entry name" value="Xaa-Pro-like_dom"/>
</dbReference>
<dbReference type="SUPFAM" id="SSF53474">
    <property type="entry name" value="alpha/beta-Hydrolases"/>
    <property type="match status" value="1"/>
</dbReference>
<dbReference type="PANTHER" id="PTHR43056:SF10">
    <property type="entry name" value="COCE_NOND FAMILY, PUTATIVE (AFU_ORTHOLOGUE AFUA_7G00600)-RELATED"/>
    <property type="match status" value="1"/>
</dbReference>
<accession>A0A848IJR6</accession>
<dbReference type="Pfam" id="PF08530">
    <property type="entry name" value="PepX_C"/>
    <property type="match status" value="1"/>
</dbReference>
<dbReference type="Proteomes" id="UP000544134">
    <property type="component" value="Unassembled WGS sequence"/>
</dbReference>
<protein>
    <submittedName>
        <fullName evidence="3">CocE/NonD family hydrolase</fullName>
    </submittedName>
</protein>
<evidence type="ECO:0000313" key="4">
    <source>
        <dbReference type="Proteomes" id="UP000544134"/>
    </source>
</evidence>
<dbReference type="PANTHER" id="PTHR43056">
    <property type="entry name" value="PEPTIDASE S9 PROLYL OLIGOPEPTIDASE"/>
    <property type="match status" value="1"/>
</dbReference>
<dbReference type="InterPro" id="IPR013736">
    <property type="entry name" value="Xaa-Pro_dipept_C"/>
</dbReference>
<gene>
    <name evidence="3" type="ORF">HHL24_26780</name>
</gene>
<reference evidence="3 4" key="1">
    <citation type="submission" date="2020-04" db="EMBL/GenBank/DDBJ databases">
        <title>Paraburkholderia sp. RP-4-7 isolated from soil.</title>
        <authorList>
            <person name="Dahal R.H."/>
        </authorList>
    </citation>
    <scope>NUCLEOTIDE SEQUENCE [LARGE SCALE GENOMIC DNA]</scope>
    <source>
        <strain evidence="3 4">RP-4-7</strain>
    </source>
</reference>
<evidence type="ECO:0000313" key="3">
    <source>
        <dbReference type="EMBL" id="NMM01530.1"/>
    </source>
</evidence>
<organism evidence="3 4">
    <name type="scientific">Paraburkholderia polaris</name>
    <dbReference type="NCBI Taxonomy" id="2728848"/>
    <lineage>
        <taxon>Bacteria</taxon>
        <taxon>Pseudomonadati</taxon>
        <taxon>Pseudomonadota</taxon>
        <taxon>Betaproteobacteria</taxon>
        <taxon>Burkholderiales</taxon>
        <taxon>Burkholderiaceae</taxon>
        <taxon>Paraburkholderia</taxon>
    </lineage>
</organism>
<dbReference type="InterPro" id="IPR029058">
    <property type="entry name" value="AB_hydrolase_fold"/>
</dbReference>
<proteinExistence type="predicted"/>
<dbReference type="RefSeq" id="WP_169488362.1">
    <property type="nucleotide sequence ID" value="NZ_JABBGJ010000031.1"/>
</dbReference>
<dbReference type="Gene3D" id="3.40.50.1820">
    <property type="entry name" value="alpha/beta hydrolase"/>
    <property type="match status" value="1"/>
</dbReference>
<comment type="caution">
    <text evidence="3">The sequence shown here is derived from an EMBL/GenBank/DDBJ whole genome shotgun (WGS) entry which is preliminary data.</text>
</comment>
<dbReference type="Gene3D" id="2.60.120.260">
    <property type="entry name" value="Galactose-binding domain-like"/>
    <property type="match status" value="1"/>
</dbReference>
<dbReference type="GO" id="GO:0008239">
    <property type="term" value="F:dipeptidyl-peptidase activity"/>
    <property type="evidence" value="ECO:0007669"/>
    <property type="project" value="InterPro"/>
</dbReference>
<dbReference type="Pfam" id="PF02129">
    <property type="entry name" value="Peptidase_S15"/>
    <property type="match status" value="1"/>
</dbReference>
<dbReference type="SMART" id="SM00939">
    <property type="entry name" value="PepX_C"/>
    <property type="match status" value="1"/>
</dbReference>
<feature type="domain" description="Xaa-Pro dipeptidyl-peptidase C-terminal" evidence="2">
    <location>
        <begin position="278"/>
        <end position="537"/>
    </location>
</feature>
<dbReference type="SUPFAM" id="SSF49785">
    <property type="entry name" value="Galactose-binding domain-like"/>
    <property type="match status" value="1"/>
</dbReference>
<dbReference type="InterPro" id="IPR008979">
    <property type="entry name" value="Galactose-bd-like_sf"/>
</dbReference>
<dbReference type="InterPro" id="IPR005674">
    <property type="entry name" value="CocE/Ser_esterase"/>
</dbReference>
<keyword evidence="1 3" id="KW-0378">Hydrolase</keyword>
<evidence type="ECO:0000256" key="1">
    <source>
        <dbReference type="ARBA" id="ARBA00022801"/>
    </source>
</evidence>
<dbReference type="EMBL" id="JABBGJ010000031">
    <property type="protein sequence ID" value="NMM01530.1"/>
    <property type="molecule type" value="Genomic_DNA"/>
</dbReference>
<dbReference type="NCBIfam" id="TIGR00976">
    <property type="entry name" value="CocE_NonD"/>
    <property type="match status" value="1"/>
</dbReference>
<dbReference type="AlphaFoldDB" id="A0A848IJR6"/>